<dbReference type="EMBL" id="ML975379">
    <property type="protein sequence ID" value="KAF1830939.1"/>
    <property type="molecule type" value="Genomic_DNA"/>
</dbReference>
<dbReference type="Proteomes" id="UP000800040">
    <property type="component" value="Unassembled WGS sequence"/>
</dbReference>
<protein>
    <submittedName>
        <fullName evidence="3">Uncharacterized protein</fullName>
    </submittedName>
</protein>
<accession>A0A6A5K1R7</accession>
<proteinExistence type="predicted"/>
<name>A0A6A5K1R7_9PLEO</name>
<keyword evidence="2" id="KW-0812">Transmembrane</keyword>
<reference evidence="3" key="1">
    <citation type="submission" date="2020-01" db="EMBL/GenBank/DDBJ databases">
        <authorList>
            <consortium name="DOE Joint Genome Institute"/>
            <person name="Haridas S."/>
            <person name="Albert R."/>
            <person name="Binder M."/>
            <person name="Bloem J."/>
            <person name="Labutti K."/>
            <person name="Salamov A."/>
            <person name="Andreopoulos B."/>
            <person name="Baker S.E."/>
            <person name="Barry K."/>
            <person name="Bills G."/>
            <person name="Bluhm B.H."/>
            <person name="Cannon C."/>
            <person name="Castanera R."/>
            <person name="Culley D.E."/>
            <person name="Daum C."/>
            <person name="Ezra D."/>
            <person name="Gonzalez J.B."/>
            <person name="Henrissat B."/>
            <person name="Kuo A."/>
            <person name="Liang C."/>
            <person name="Lipzen A."/>
            <person name="Lutzoni F."/>
            <person name="Magnuson J."/>
            <person name="Mondo S."/>
            <person name="Nolan M."/>
            <person name="Ohm R."/>
            <person name="Pangilinan J."/>
            <person name="Park H.-J."/>
            <person name="Ramirez L."/>
            <person name="Alfaro M."/>
            <person name="Sun H."/>
            <person name="Tritt A."/>
            <person name="Yoshinaga Y."/>
            <person name="Zwiers L.-H."/>
            <person name="Turgeon B.G."/>
            <person name="Goodwin S.B."/>
            <person name="Spatafora J.W."/>
            <person name="Crous P.W."/>
            <person name="Grigoriev I.V."/>
        </authorList>
    </citation>
    <scope>NUCLEOTIDE SEQUENCE</scope>
    <source>
        <strain evidence="3">P77</strain>
    </source>
</reference>
<organism evidence="3 4">
    <name type="scientific">Decorospora gaudefroyi</name>
    <dbReference type="NCBI Taxonomy" id="184978"/>
    <lineage>
        <taxon>Eukaryota</taxon>
        <taxon>Fungi</taxon>
        <taxon>Dikarya</taxon>
        <taxon>Ascomycota</taxon>
        <taxon>Pezizomycotina</taxon>
        <taxon>Dothideomycetes</taxon>
        <taxon>Pleosporomycetidae</taxon>
        <taxon>Pleosporales</taxon>
        <taxon>Pleosporineae</taxon>
        <taxon>Pleosporaceae</taxon>
        <taxon>Decorospora</taxon>
    </lineage>
</organism>
<evidence type="ECO:0000313" key="4">
    <source>
        <dbReference type="Proteomes" id="UP000800040"/>
    </source>
</evidence>
<feature type="compositionally biased region" description="Polar residues" evidence="1">
    <location>
        <begin position="15"/>
        <end position="32"/>
    </location>
</feature>
<dbReference type="AlphaFoldDB" id="A0A6A5K1R7"/>
<keyword evidence="2" id="KW-1133">Transmembrane helix</keyword>
<evidence type="ECO:0000256" key="2">
    <source>
        <dbReference type="SAM" id="Phobius"/>
    </source>
</evidence>
<sequence length="396" mass="43461">MPKNKVRNKDRAKGDQNSANHDVGASNLTASTPAARVPLSSRSTTGPSNRPIAPPGNFLKWLSIPANTSRKDGSPSSTPPRHLSAYELISKRPPIPIFVEHTQISSGFTGSSSPQMQSFDGTARSRTKAKDTKVETKSELQPAFQPWWAMKPNRWWPCRTFDWIYRFMVAVVRVCWNDQQAFSDVIVSAGFLCLLLVCCYVSLEFFLKALPVVAAQDMADCSVVYVTVPGPIITVSLIGASPTNPAQGTYYFSVINGTTEWLNSIAPPTRFNTLPTATPDMTSFSPVISSLPLTGPTTTSATLAFPSLGPTAPGIVTTLTTSLLILCYSHIFDRELTSSTTETESLLYLSFFLDERHHNQQCAVYDGVYIDYARHAAVYAIRYGDKYIVHGSRTVN</sequence>
<keyword evidence="2" id="KW-0472">Membrane</keyword>
<keyword evidence="4" id="KW-1185">Reference proteome</keyword>
<feature type="transmembrane region" description="Helical" evidence="2">
    <location>
        <begin position="185"/>
        <end position="207"/>
    </location>
</feature>
<dbReference type="OrthoDB" id="3799310at2759"/>
<feature type="compositionally biased region" description="Polar residues" evidence="1">
    <location>
        <begin position="108"/>
        <end position="120"/>
    </location>
</feature>
<feature type="region of interest" description="Disordered" evidence="1">
    <location>
        <begin position="108"/>
        <end position="135"/>
    </location>
</feature>
<evidence type="ECO:0000256" key="1">
    <source>
        <dbReference type="SAM" id="MobiDB-lite"/>
    </source>
</evidence>
<evidence type="ECO:0000313" key="3">
    <source>
        <dbReference type="EMBL" id="KAF1830939.1"/>
    </source>
</evidence>
<feature type="region of interest" description="Disordered" evidence="1">
    <location>
        <begin position="1"/>
        <end position="58"/>
    </location>
</feature>
<gene>
    <name evidence="3" type="ORF">BDW02DRAFT_601261</name>
</gene>